<dbReference type="Pfam" id="PF03919">
    <property type="entry name" value="mRNA_cap_C"/>
    <property type="match status" value="1"/>
</dbReference>
<keyword evidence="4 10" id="KW-0548">Nucleotidyltransferase</keyword>
<proteinExistence type="inferred from homology"/>
<dbReference type="InterPro" id="IPR001339">
    <property type="entry name" value="mRNA_cap_enzyme_adenylation"/>
</dbReference>
<dbReference type="PROSITE" id="PS00383">
    <property type="entry name" value="TYR_PHOSPHATASE_1"/>
    <property type="match status" value="1"/>
</dbReference>
<accession>A0ABN7SUW7</accession>
<dbReference type="Pfam" id="PF22785">
    <property type="entry name" value="Tc-R-P"/>
    <property type="match status" value="1"/>
</dbReference>
<evidence type="ECO:0000256" key="3">
    <source>
        <dbReference type="ARBA" id="ARBA00022679"/>
    </source>
</evidence>
<comment type="similarity">
    <text evidence="10">In the C-terminal section; belongs to the eukaryotic GTase family.</text>
</comment>
<dbReference type="EC" id="2.7.7.50" evidence="10"/>
<keyword evidence="6 10" id="KW-0506">mRNA capping</keyword>
<evidence type="ECO:0000256" key="8">
    <source>
        <dbReference type="ARBA" id="ARBA00023242"/>
    </source>
</evidence>
<dbReference type="Gene3D" id="2.40.50.140">
    <property type="entry name" value="Nucleic acid-binding proteins"/>
    <property type="match status" value="1"/>
</dbReference>
<dbReference type="SUPFAM" id="SSF50249">
    <property type="entry name" value="Nucleic acid-binding proteins"/>
    <property type="match status" value="1"/>
</dbReference>
<dbReference type="SUPFAM" id="SSF56091">
    <property type="entry name" value="DNA ligase/mRNA capping enzyme, catalytic domain"/>
    <property type="match status" value="1"/>
</dbReference>
<keyword evidence="3 10" id="KW-0808">Transferase</keyword>
<evidence type="ECO:0000313" key="13">
    <source>
        <dbReference type="Proteomes" id="UP001158576"/>
    </source>
</evidence>
<keyword evidence="5 10" id="KW-0547">Nucleotide-binding</keyword>
<evidence type="ECO:0000256" key="4">
    <source>
        <dbReference type="ARBA" id="ARBA00022695"/>
    </source>
</evidence>
<gene>
    <name evidence="12" type="ORF">OKIOD_LOCUS11043</name>
</gene>
<evidence type="ECO:0000256" key="7">
    <source>
        <dbReference type="ARBA" id="ARBA00023134"/>
    </source>
</evidence>
<dbReference type="InterPro" id="IPR012340">
    <property type="entry name" value="NA-bd_OB-fold"/>
</dbReference>
<dbReference type="Gene3D" id="3.30.470.30">
    <property type="entry name" value="DNA ligase/mRNA capping enzyme"/>
    <property type="match status" value="1"/>
</dbReference>
<keyword evidence="8 10" id="KW-0539">Nucleus</keyword>
<dbReference type="PIRSF" id="PIRSF036958">
    <property type="entry name" value="mRNA_capping_HCE"/>
    <property type="match status" value="1"/>
</dbReference>
<organism evidence="12 13">
    <name type="scientific">Oikopleura dioica</name>
    <name type="common">Tunicate</name>
    <dbReference type="NCBI Taxonomy" id="34765"/>
    <lineage>
        <taxon>Eukaryota</taxon>
        <taxon>Metazoa</taxon>
        <taxon>Chordata</taxon>
        <taxon>Tunicata</taxon>
        <taxon>Appendicularia</taxon>
        <taxon>Copelata</taxon>
        <taxon>Oikopleuridae</taxon>
        <taxon>Oikopleura</taxon>
    </lineage>
</organism>
<dbReference type="InterPro" id="IPR051029">
    <property type="entry name" value="mRNA_Capping_Enz/RNA_Phosphat"/>
</dbReference>
<dbReference type="InterPro" id="IPR016130">
    <property type="entry name" value="Tyr_Pase_AS"/>
</dbReference>
<keyword evidence="10" id="KW-0378">Hydrolase</keyword>
<dbReference type="PANTHER" id="PTHR10367">
    <property type="entry name" value="MRNA-CAPPING ENZYME"/>
    <property type="match status" value="1"/>
</dbReference>
<evidence type="ECO:0000256" key="1">
    <source>
        <dbReference type="ARBA" id="ARBA00004123"/>
    </source>
</evidence>
<dbReference type="SUPFAM" id="SSF52799">
    <property type="entry name" value="(Phosphotyrosine protein) phosphatases II"/>
    <property type="match status" value="1"/>
</dbReference>
<evidence type="ECO:0000259" key="11">
    <source>
        <dbReference type="PROSITE" id="PS50056"/>
    </source>
</evidence>
<dbReference type="Gene3D" id="3.30.1490.430">
    <property type="match status" value="1"/>
</dbReference>
<dbReference type="InterPro" id="IPR029021">
    <property type="entry name" value="Prot-tyrosine_phosphatase-like"/>
</dbReference>
<comment type="similarity">
    <text evidence="10">In the N-terminal section; belongs to the non-receptor class of the protein-tyrosine phosphatase family.</text>
</comment>
<protein>
    <recommendedName>
        <fullName evidence="10">mRNA-capping enzyme</fullName>
    </recommendedName>
    <domain>
        <recommendedName>
            <fullName evidence="10">mRNA 5'-triphosphate monophosphatase</fullName>
            <ecNumber evidence="10">3.6.1.74</ecNumber>
        </recommendedName>
        <alternativeName>
            <fullName evidence="10">mRNA 5'-phosphatase</fullName>
        </alternativeName>
    </domain>
    <domain>
        <recommendedName>
            <fullName evidence="10">mRNA guanylyltransferase</fullName>
            <ecNumber evidence="10">2.7.7.50</ecNumber>
        </recommendedName>
        <alternativeName>
            <fullName evidence="10">GTP--RNA guanylyltransferase</fullName>
            <shortName evidence="10">GTase</shortName>
        </alternativeName>
    </domain>
</protein>
<evidence type="ECO:0000256" key="9">
    <source>
        <dbReference type="ARBA" id="ARBA00044624"/>
    </source>
</evidence>
<dbReference type="EMBL" id="OU015566">
    <property type="protein sequence ID" value="CAG5105601.1"/>
    <property type="molecule type" value="Genomic_DNA"/>
</dbReference>
<sequence>MNHTTTAFYTLAIHRAHLKRVVEENGATYLKLECKGHGECPSQEIVNTFVGIVEKFIQNNPLDIIGIHCTHGFNRTGFLIVSYLVEKLDWAVDAAIGHFSNCRAPGIYKQDYLNELFERYDDPDCALEAPTLPAWCFEDAAQEDQDEGVDPGLALQAGSGEGVKGDGKKPFIADFDITEGVTLVKAPHVTNQVTRKAIEWIGFKSNKFPGAQPVSMTRENIRFLRDKDYMVSWKADGTRYLMLILGKEQVFCIDRDNAVFQISGLTFPKRKDLNGHVSNVLMDGEMVLDDVNGEKIPRFLIYDMIRFGDIPSPTNPIGQCEFRSRSLCIQAEIIEPRNRAMMKGIINKTREPFSIRHKPFFDIEKSAHLLEEDGEFLSKVAHETDGLIFQPASKTDVYKPGRCDDILKWKPPELNSIDFKLKLQKGKQQMGMLPQTLALLYVGGKDTPYDKMKFHRDLRQYDNKIIECKFDFKERSWAFMRERKDKSFPNHVTTADAVCHSIQYPVTKMDLLQALVKVI</sequence>
<evidence type="ECO:0000256" key="2">
    <source>
        <dbReference type="ARBA" id="ARBA00022664"/>
    </source>
</evidence>
<dbReference type="CDD" id="cd07895">
    <property type="entry name" value="Adenylation_mRNA_capping"/>
    <property type="match status" value="1"/>
</dbReference>
<dbReference type="InterPro" id="IPR013846">
    <property type="entry name" value="mRNA_cap_enzyme_C"/>
</dbReference>
<dbReference type="InterPro" id="IPR017074">
    <property type="entry name" value="mRNA_cap_enz_bifunc"/>
</dbReference>
<dbReference type="Pfam" id="PF01331">
    <property type="entry name" value="mRNA_cap_enzyme"/>
    <property type="match status" value="1"/>
</dbReference>
<dbReference type="PANTHER" id="PTHR10367:SF17">
    <property type="entry name" value="MRNA-CAPPING ENZYME"/>
    <property type="match status" value="1"/>
</dbReference>
<keyword evidence="13" id="KW-1185">Reference proteome</keyword>
<dbReference type="Gene3D" id="3.90.190.10">
    <property type="entry name" value="Protein tyrosine phosphatase superfamily"/>
    <property type="match status" value="1"/>
</dbReference>
<comment type="function">
    <text evidence="10">Bifunctional mRNA-capping enzyme exhibiting RNA 5'-triphosphate monophosphatase activity in the N-terminal part and mRNA guanylyltransferase activity in the C-terminal part. Catalyzes the first two steps of cap formation: by removing the gamma-phosphate from the 5'-triphosphate end of nascent mRNA to yield a diphosphate end, and by transferring the GMP moiety of GTP to the 5'-diphosphate terminus of RNA via a covalent enzyme-GMP reaction intermediate.</text>
</comment>
<evidence type="ECO:0000256" key="10">
    <source>
        <dbReference type="PIRNR" id="PIRNR036958"/>
    </source>
</evidence>
<comment type="subcellular location">
    <subcellularLocation>
        <location evidence="1 10">Nucleus</location>
    </subcellularLocation>
</comment>
<dbReference type="EC" id="3.6.1.74" evidence="10"/>
<dbReference type="InterPro" id="IPR000387">
    <property type="entry name" value="Tyr_Pase_dom"/>
</dbReference>
<dbReference type="PROSITE" id="PS50056">
    <property type="entry name" value="TYR_PHOSPHATASE_2"/>
    <property type="match status" value="1"/>
</dbReference>
<evidence type="ECO:0000256" key="6">
    <source>
        <dbReference type="ARBA" id="ARBA00023042"/>
    </source>
</evidence>
<feature type="domain" description="Tyrosine specific protein phosphatases" evidence="11">
    <location>
        <begin position="47"/>
        <end position="114"/>
    </location>
</feature>
<comment type="catalytic activity">
    <reaction evidence="9">
        <text>a 5'-end diphospho-ribonucleoside in mRNA + GTP + H(+) = a 5'-end (5'-triphosphoguanosine)-ribonucleoside in mRNA + diphosphate</text>
        <dbReference type="Rhea" id="RHEA:67012"/>
        <dbReference type="Rhea" id="RHEA-COMP:17165"/>
        <dbReference type="Rhea" id="RHEA-COMP:17166"/>
        <dbReference type="ChEBI" id="CHEBI:15378"/>
        <dbReference type="ChEBI" id="CHEBI:33019"/>
        <dbReference type="ChEBI" id="CHEBI:37565"/>
        <dbReference type="ChEBI" id="CHEBI:167616"/>
        <dbReference type="ChEBI" id="CHEBI:167617"/>
        <dbReference type="EC" id="2.7.7.50"/>
    </reaction>
    <physiologicalReaction direction="left-to-right" evidence="9">
        <dbReference type="Rhea" id="RHEA:67013"/>
    </physiologicalReaction>
</comment>
<keyword evidence="7 10" id="KW-0342">GTP-binding</keyword>
<reference evidence="12 13" key="1">
    <citation type="submission" date="2021-04" db="EMBL/GenBank/DDBJ databases">
        <authorList>
            <person name="Bliznina A."/>
        </authorList>
    </citation>
    <scope>NUCLEOTIDE SEQUENCE [LARGE SCALE GENOMIC DNA]</scope>
</reference>
<dbReference type="Proteomes" id="UP001158576">
    <property type="component" value="Chromosome 1"/>
</dbReference>
<keyword evidence="2 10" id="KW-0507">mRNA processing</keyword>
<comment type="catalytic activity">
    <reaction evidence="10">
        <text>a 5'-end triphospho-ribonucleoside in mRNA + H2O = a 5'-end diphospho-ribonucleoside in mRNA + phosphate + H(+)</text>
        <dbReference type="Rhea" id="RHEA:67004"/>
        <dbReference type="Rhea" id="RHEA-COMP:17164"/>
        <dbReference type="Rhea" id="RHEA-COMP:17165"/>
        <dbReference type="ChEBI" id="CHEBI:15377"/>
        <dbReference type="ChEBI" id="CHEBI:15378"/>
        <dbReference type="ChEBI" id="CHEBI:43474"/>
        <dbReference type="ChEBI" id="CHEBI:167616"/>
        <dbReference type="ChEBI" id="CHEBI:167618"/>
        <dbReference type="EC" id="3.6.1.74"/>
    </reaction>
</comment>
<evidence type="ECO:0000313" key="12">
    <source>
        <dbReference type="EMBL" id="CAG5105601.1"/>
    </source>
</evidence>
<name>A0ABN7SUW7_OIKDI</name>
<evidence type="ECO:0000256" key="5">
    <source>
        <dbReference type="ARBA" id="ARBA00022741"/>
    </source>
</evidence>